<organism evidence="2 3">
    <name type="scientific">Oleiagrimonas citrea</name>
    <dbReference type="NCBI Taxonomy" id="1665687"/>
    <lineage>
        <taxon>Bacteria</taxon>
        <taxon>Pseudomonadati</taxon>
        <taxon>Pseudomonadota</taxon>
        <taxon>Gammaproteobacteria</taxon>
        <taxon>Lysobacterales</taxon>
        <taxon>Rhodanobacteraceae</taxon>
        <taxon>Oleiagrimonas</taxon>
    </lineage>
</organism>
<evidence type="ECO:0000313" key="3">
    <source>
        <dbReference type="Proteomes" id="UP000541636"/>
    </source>
</evidence>
<dbReference type="RefSeq" id="WP_168609722.1">
    <property type="nucleotide sequence ID" value="NZ_JAAZQD010000005.1"/>
</dbReference>
<proteinExistence type="predicted"/>
<accession>A0A846ZQN1</accession>
<evidence type="ECO:0000256" key="1">
    <source>
        <dbReference type="SAM" id="MobiDB-lite"/>
    </source>
</evidence>
<dbReference type="AlphaFoldDB" id="A0A846ZQN1"/>
<protein>
    <submittedName>
        <fullName evidence="2">Uncharacterized protein</fullName>
    </submittedName>
</protein>
<dbReference type="Proteomes" id="UP000541636">
    <property type="component" value="Unassembled WGS sequence"/>
</dbReference>
<feature type="region of interest" description="Disordered" evidence="1">
    <location>
        <begin position="1"/>
        <end position="24"/>
    </location>
</feature>
<sequence length="45" mass="4668">MIADGAAAAKQEPADGHPVSVRFMQKPPLPTEAAAVVYHAAREAP</sequence>
<reference evidence="2 3" key="1">
    <citation type="journal article" date="2017" name="Int. J. Syst. Evol. Microbiol.">
        <title>Oleiagrimonas citrea sp. nov., a marine bacterium isolated from tidal flat sediment and emended description of the genus Oleiagrimonas Fang et al. 2015 and Oleiagrimonas soli.</title>
        <authorList>
            <person name="Yang S.H."/>
            <person name="Seo H.S."/>
            <person name="Seong C.N."/>
            <person name="Kwon K.K."/>
        </authorList>
    </citation>
    <scope>NUCLEOTIDE SEQUENCE [LARGE SCALE GENOMIC DNA]</scope>
    <source>
        <strain evidence="2 3">MEBiC09124</strain>
    </source>
</reference>
<dbReference type="EMBL" id="JAAZQD010000005">
    <property type="protein sequence ID" value="NKZ39828.1"/>
    <property type="molecule type" value="Genomic_DNA"/>
</dbReference>
<comment type="caution">
    <text evidence="2">The sequence shown here is derived from an EMBL/GenBank/DDBJ whole genome shotgun (WGS) entry which is preliminary data.</text>
</comment>
<name>A0A846ZQN1_9GAMM</name>
<evidence type="ECO:0000313" key="2">
    <source>
        <dbReference type="EMBL" id="NKZ39828.1"/>
    </source>
</evidence>
<keyword evidence="3" id="KW-1185">Reference proteome</keyword>
<gene>
    <name evidence="2" type="ORF">HF690_12800</name>
</gene>